<feature type="domain" description="GGDEF" evidence="2">
    <location>
        <begin position="214"/>
        <end position="343"/>
    </location>
</feature>
<dbReference type="Pfam" id="PF00990">
    <property type="entry name" value="GGDEF"/>
    <property type="match status" value="1"/>
</dbReference>
<organism evidence="3 4">
    <name type="scientific">Deinococcus hopiensis KR-140</name>
    <dbReference type="NCBI Taxonomy" id="695939"/>
    <lineage>
        <taxon>Bacteria</taxon>
        <taxon>Thermotogati</taxon>
        <taxon>Deinococcota</taxon>
        <taxon>Deinococci</taxon>
        <taxon>Deinococcales</taxon>
        <taxon>Deinococcaceae</taxon>
        <taxon>Deinococcus</taxon>
    </lineage>
</organism>
<proteinExistence type="predicted"/>
<dbReference type="Proteomes" id="UP000192582">
    <property type="component" value="Unassembled WGS sequence"/>
</dbReference>
<dbReference type="InterPro" id="IPR050469">
    <property type="entry name" value="Diguanylate_Cyclase"/>
</dbReference>
<dbReference type="PANTHER" id="PTHR45138">
    <property type="entry name" value="REGULATORY COMPONENTS OF SENSORY TRANSDUCTION SYSTEM"/>
    <property type="match status" value="1"/>
</dbReference>
<dbReference type="GO" id="GO:0043709">
    <property type="term" value="P:cell adhesion involved in single-species biofilm formation"/>
    <property type="evidence" value="ECO:0007669"/>
    <property type="project" value="TreeGrafter"/>
</dbReference>
<feature type="transmembrane region" description="Helical" evidence="1">
    <location>
        <begin position="18"/>
        <end position="38"/>
    </location>
</feature>
<keyword evidence="1" id="KW-0472">Membrane</keyword>
<keyword evidence="1" id="KW-0812">Transmembrane</keyword>
<dbReference type="OrthoDB" id="60726at2"/>
<dbReference type="Gene3D" id="3.30.70.270">
    <property type="match status" value="1"/>
</dbReference>
<keyword evidence="1" id="KW-1133">Transmembrane helix</keyword>
<dbReference type="NCBIfam" id="TIGR00254">
    <property type="entry name" value="GGDEF"/>
    <property type="match status" value="1"/>
</dbReference>
<dbReference type="GO" id="GO:1902201">
    <property type="term" value="P:negative regulation of bacterial-type flagellum-dependent cell motility"/>
    <property type="evidence" value="ECO:0007669"/>
    <property type="project" value="TreeGrafter"/>
</dbReference>
<dbReference type="InterPro" id="IPR000160">
    <property type="entry name" value="GGDEF_dom"/>
</dbReference>
<evidence type="ECO:0000313" key="3">
    <source>
        <dbReference type="EMBL" id="SMB90408.1"/>
    </source>
</evidence>
<dbReference type="PROSITE" id="PS50887">
    <property type="entry name" value="GGDEF"/>
    <property type="match status" value="1"/>
</dbReference>
<dbReference type="EMBL" id="FWWU01000009">
    <property type="protein sequence ID" value="SMB90408.1"/>
    <property type="molecule type" value="Genomic_DNA"/>
</dbReference>
<reference evidence="3 4" key="1">
    <citation type="submission" date="2017-04" db="EMBL/GenBank/DDBJ databases">
        <authorList>
            <person name="Afonso C.L."/>
            <person name="Miller P.J."/>
            <person name="Scott M.A."/>
            <person name="Spackman E."/>
            <person name="Goraichik I."/>
            <person name="Dimitrov K.M."/>
            <person name="Suarez D.L."/>
            <person name="Swayne D.E."/>
        </authorList>
    </citation>
    <scope>NUCLEOTIDE SEQUENCE [LARGE SCALE GENOMIC DNA]</scope>
    <source>
        <strain evidence="3 4">KR-140</strain>
    </source>
</reference>
<dbReference type="GO" id="GO:0005886">
    <property type="term" value="C:plasma membrane"/>
    <property type="evidence" value="ECO:0007669"/>
    <property type="project" value="TreeGrafter"/>
</dbReference>
<dbReference type="STRING" id="695939.SAMN00790413_00762"/>
<dbReference type="SMART" id="SM00267">
    <property type="entry name" value="GGDEF"/>
    <property type="match status" value="1"/>
</dbReference>
<dbReference type="AlphaFoldDB" id="A0A1W1VAM4"/>
<dbReference type="InterPro" id="IPR043128">
    <property type="entry name" value="Rev_trsase/Diguanyl_cyclase"/>
</dbReference>
<evidence type="ECO:0000259" key="2">
    <source>
        <dbReference type="PROSITE" id="PS50887"/>
    </source>
</evidence>
<dbReference type="CDD" id="cd01949">
    <property type="entry name" value="GGDEF"/>
    <property type="match status" value="1"/>
</dbReference>
<feature type="transmembrane region" description="Helical" evidence="1">
    <location>
        <begin position="44"/>
        <end position="63"/>
    </location>
</feature>
<evidence type="ECO:0000256" key="1">
    <source>
        <dbReference type="SAM" id="Phobius"/>
    </source>
</evidence>
<name>A0A1W1VAM4_9DEIO</name>
<evidence type="ECO:0000313" key="4">
    <source>
        <dbReference type="Proteomes" id="UP000192582"/>
    </source>
</evidence>
<accession>A0A1W1VAM4</accession>
<feature type="transmembrane region" description="Helical" evidence="1">
    <location>
        <begin position="128"/>
        <end position="148"/>
    </location>
</feature>
<dbReference type="InterPro" id="IPR029787">
    <property type="entry name" value="Nucleotide_cyclase"/>
</dbReference>
<feature type="transmembrane region" description="Helical" evidence="1">
    <location>
        <begin position="160"/>
        <end position="180"/>
    </location>
</feature>
<dbReference type="GO" id="GO:0052621">
    <property type="term" value="F:diguanylate cyclase activity"/>
    <property type="evidence" value="ECO:0007669"/>
    <property type="project" value="TreeGrafter"/>
</dbReference>
<feature type="transmembrane region" description="Helical" evidence="1">
    <location>
        <begin position="102"/>
        <end position="121"/>
    </location>
</feature>
<dbReference type="PANTHER" id="PTHR45138:SF24">
    <property type="entry name" value="DIGUANYLATE CYCLASE DGCC-RELATED"/>
    <property type="match status" value="1"/>
</dbReference>
<sequence length="348" mass="36991">MLSGPFDPDDLPGTLTRLYFRVSVPLVALVTAASMYAASGELNPVAVAFLGLLLLTATAHAAVPRAWDWPLRLTFAGLLIVFAVILALFREALGVTAHAVPQGINIVLLLTPLTVVVWSMLFADHPRVGFVLSLSLALAVAVLVERWSAVSPALLGSGTAPLLLAVCLIAQLFGSAVMGLQRRVQLGERQVRLDPLTGLLNRRAFEEVLSAPGPHGVLAVVDVDHFKQVNDQHGHEVGDRVLRVVADVLQQTVDGAGEVYRWGGEEFVVWLPGSSIVAASSLFEGVRREVAGRARVGRRNVTISIGLSESGADQPPQHAFPRADTALRAAKTGGRDQIRAASASWPSA</sequence>
<feature type="transmembrane region" description="Helical" evidence="1">
    <location>
        <begin position="70"/>
        <end position="90"/>
    </location>
</feature>
<keyword evidence="4" id="KW-1185">Reference proteome</keyword>
<gene>
    <name evidence="3" type="ORF">SAMN00790413_00762</name>
</gene>
<protein>
    <submittedName>
        <fullName evidence="3">Diguanylate cyclase (GGDEF) domain-containing protein</fullName>
    </submittedName>
</protein>
<dbReference type="SUPFAM" id="SSF55073">
    <property type="entry name" value="Nucleotide cyclase"/>
    <property type="match status" value="1"/>
</dbReference>
<dbReference type="RefSeq" id="WP_084048367.1">
    <property type="nucleotide sequence ID" value="NZ_FWWU01000009.1"/>
</dbReference>